<protein>
    <recommendedName>
        <fullName evidence="10">Glutamate--cysteine ligase</fullName>
        <ecNumber evidence="10">6.3.2.2</ecNumber>
    </recommendedName>
</protein>
<dbReference type="EMBL" id="CP006877">
    <property type="protein sequence ID" value="AJD40220.1"/>
    <property type="molecule type" value="Genomic_DNA"/>
</dbReference>
<dbReference type="GO" id="GO:0004357">
    <property type="term" value="F:glutamate-cysteine ligase activity"/>
    <property type="evidence" value="ECO:0007669"/>
    <property type="project" value="UniProtKB-UniRule"/>
</dbReference>
<dbReference type="GO" id="GO:0006750">
    <property type="term" value="P:glutathione biosynthetic process"/>
    <property type="evidence" value="ECO:0007669"/>
    <property type="project" value="UniProtKB-UniRule"/>
</dbReference>
<dbReference type="GO" id="GO:0005524">
    <property type="term" value="F:ATP binding"/>
    <property type="evidence" value="ECO:0007669"/>
    <property type="project" value="UniProtKB-UniRule"/>
</dbReference>
<dbReference type="RefSeq" id="WP_039844079.1">
    <property type="nucleotide sequence ID" value="NZ_CP006877.1"/>
</dbReference>
<comment type="pathway">
    <text evidence="1">Sulfur metabolism; glutathione biosynthesis; glutathione from L-cysteine and L-glutamate: step 1/2.</text>
</comment>
<evidence type="ECO:0000256" key="8">
    <source>
        <dbReference type="ARBA" id="ARBA00022946"/>
    </source>
</evidence>
<feature type="disulfide bond" evidence="11">
    <location>
        <begin position="114"/>
        <end position="335"/>
    </location>
</feature>
<dbReference type="PIRSF" id="PIRSF017901">
    <property type="entry name" value="GCL"/>
    <property type="match status" value="1"/>
</dbReference>
<evidence type="ECO:0000313" key="13">
    <source>
        <dbReference type="Proteomes" id="UP000031368"/>
    </source>
</evidence>
<dbReference type="PANTHER" id="PTHR34378">
    <property type="entry name" value="GLUTAMATE--CYSTEINE LIGASE, CHLOROPLASTIC"/>
    <property type="match status" value="1"/>
</dbReference>
<accession>A0A0B4X0A6</accession>
<evidence type="ECO:0000313" key="12">
    <source>
        <dbReference type="EMBL" id="AJD40220.1"/>
    </source>
</evidence>
<keyword evidence="6 10" id="KW-0547">Nucleotide-binding</keyword>
<keyword evidence="4 10" id="KW-0436">Ligase</keyword>
<dbReference type="HOGENOM" id="CLU_026610_1_0_5"/>
<proteinExistence type="inferred from homology"/>
<dbReference type="InterPro" id="IPR006336">
    <property type="entry name" value="GCS2"/>
</dbReference>
<dbReference type="NCBIfam" id="TIGR01436">
    <property type="entry name" value="glu_cys_lig_pln"/>
    <property type="match status" value="1"/>
</dbReference>
<dbReference type="PANTHER" id="PTHR34378:SF1">
    <property type="entry name" value="GLUTAMATE--CYSTEINE LIGASE, CHLOROPLASTIC"/>
    <property type="match status" value="1"/>
</dbReference>
<organism evidence="12 13">
    <name type="scientific">Rhizobium gallicum bv. gallicum R602sp</name>
    <dbReference type="NCBI Taxonomy" id="1041138"/>
    <lineage>
        <taxon>Bacteria</taxon>
        <taxon>Pseudomonadati</taxon>
        <taxon>Pseudomonadota</taxon>
        <taxon>Alphaproteobacteria</taxon>
        <taxon>Hyphomicrobiales</taxon>
        <taxon>Rhizobiaceae</taxon>
        <taxon>Rhizobium/Agrobacterium group</taxon>
        <taxon>Rhizobium</taxon>
    </lineage>
</organism>
<dbReference type="SUPFAM" id="SSF55931">
    <property type="entry name" value="Glutamine synthetase/guanido kinase"/>
    <property type="match status" value="1"/>
</dbReference>
<dbReference type="Pfam" id="PF04107">
    <property type="entry name" value="GCS2"/>
    <property type="match status" value="1"/>
</dbReference>
<keyword evidence="5" id="KW-0317">Glutathione biosynthesis</keyword>
<comment type="similarity">
    <text evidence="10">Belongs to the glutamate--cysteine ligase type 2 family. EgtA subfamily.</text>
</comment>
<evidence type="ECO:0000256" key="7">
    <source>
        <dbReference type="ARBA" id="ARBA00022840"/>
    </source>
</evidence>
<sequence>MARDTTDQTPISSVQELTDYIAAGNKPKERFRIGTEHEKFAFFRADNNPVPYAGEASISALLKGLQAKNSWEPIMDGENIIGLAEQHGMGAISIEPGGQFELSGAPLETIHETCRESNSHLATLREIAEPMGIRFLGIGGSPKWTLAETPRMPKSRYDIMTRYMPKVGTKGLDMMYRTCTIQVNLDFSSEADMQKKMRVSMKLQSLATALFASSPFTEAQPNGMLSWRGDIWRDTDNRRSGLLDFTFRDDFGFQHYMEWALDVPMYFIVRDGHYHDCTHVTFRQFMNGALKGKVAAWEPTMGDWTNHLSTLFPDVRLKRFLEMRGADGGPWRRICALPAFWVGLLYDEAALDAADQLTKNWTFAEVSALRNAVPTAGLKAEFGGHALYETAREVIGISKAGLKSRNRLNKEGQDESIFLSPLDEVMAKKATLAEDLLARYNGRWQHSVEPVFEEYQY</sequence>
<evidence type="ECO:0000256" key="1">
    <source>
        <dbReference type="ARBA" id="ARBA00005006"/>
    </source>
</evidence>
<dbReference type="EC" id="6.3.2.2" evidence="10"/>
<evidence type="ECO:0000256" key="5">
    <source>
        <dbReference type="ARBA" id="ARBA00022684"/>
    </source>
</evidence>
<dbReference type="AlphaFoldDB" id="A0A0B4X0A6"/>
<dbReference type="Proteomes" id="UP000031368">
    <property type="component" value="Chromosome"/>
</dbReference>
<comment type="similarity">
    <text evidence="2">Belongs to the carboxylate-amine ligase family. Glutamate--cysteine ligase type 2 subfamily.</text>
</comment>
<evidence type="ECO:0000256" key="4">
    <source>
        <dbReference type="ARBA" id="ARBA00022598"/>
    </source>
</evidence>
<keyword evidence="8" id="KW-0809">Transit peptide</keyword>
<evidence type="ECO:0000256" key="9">
    <source>
        <dbReference type="ARBA" id="ARBA00023157"/>
    </source>
</evidence>
<comment type="function">
    <text evidence="10">Catalyzes the synthesis of gamma-glutamylcysteine (gamma-GC).</text>
</comment>
<reference evidence="12 13" key="1">
    <citation type="submission" date="2013-11" db="EMBL/GenBank/DDBJ databases">
        <title>Complete genome sequence of Rhizobium gallicum bv. gallicum R602.</title>
        <authorList>
            <person name="Bustos P."/>
            <person name="Santamaria R.I."/>
            <person name="Lozano L."/>
            <person name="Acosta J.L."/>
            <person name="Ormeno-Orrillo E."/>
            <person name="Rogel M.A."/>
            <person name="Romero D."/>
            <person name="Cevallos M.A."/>
            <person name="Martinez-Romero E."/>
            <person name="Gonzalez V."/>
        </authorList>
    </citation>
    <scope>NUCLEOTIDE SEQUENCE [LARGE SCALE GENOMIC DNA]</scope>
    <source>
        <strain evidence="12 13">R602</strain>
    </source>
</reference>
<comment type="catalytic activity">
    <reaction evidence="10">
        <text>L-cysteine + L-glutamate + ATP = gamma-L-glutamyl-L-cysteine + ADP + phosphate + H(+)</text>
        <dbReference type="Rhea" id="RHEA:13285"/>
        <dbReference type="ChEBI" id="CHEBI:15378"/>
        <dbReference type="ChEBI" id="CHEBI:29985"/>
        <dbReference type="ChEBI" id="CHEBI:30616"/>
        <dbReference type="ChEBI" id="CHEBI:35235"/>
        <dbReference type="ChEBI" id="CHEBI:43474"/>
        <dbReference type="ChEBI" id="CHEBI:58173"/>
        <dbReference type="ChEBI" id="CHEBI:456216"/>
        <dbReference type="EC" id="6.3.2.2"/>
    </reaction>
</comment>
<dbReference type="InterPro" id="IPR035434">
    <property type="entry name" value="GCL_bact_plant"/>
</dbReference>
<name>A0A0B4X0A6_9HYPH</name>
<keyword evidence="9 11" id="KW-1015">Disulfide bond</keyword>
<dbReference type="InterPro" id="IPR014746">
    <property type="entry name" value="Gln_synth/guanido_kin_cat_dom"/>
</dbReference>
<evidence type="ECO:0000256" key="2">
    <source>
        <dbReference type="ARBA" id="ARBA00010253"/>
    </source>
</evidence>
<evidence type="ECO:0000256" key="6">
    <source>
        <dbReference type="ARBA" id="ARBA00022741"/>
    </source>
</evidence>
<dbReference type="InterPro" id="IPR011556">
    <property type="entry name" value="Glut_cys_lig_pln_type"/>
</dbReference>
<gene>
    <name evidence="12" type="primary">gsh</name>
    <name evidence="12" type="ORF">RGR602_CH00859</name>
</gene>
<keyword evidence="7 10" id="KW-0067">ATP-binding</keyword>
<dbReference type="Gene3D" id="3.30.590.20">
    <property type="match status" value="1"/>
</dbReference>
<dbReference type="KEGG" id="rga:RGR602_CH00859"/>
<evidence type="ECO:0000256" key="11">
    <source>
        <dbReference type="PIRSR" id="PIRSR017901-50"/>
    </source>
</evidence>
<keyword evidence="13" id="KW-1185">Reference proteome</keyword>
<evidence type="ECO:0000256" key="10">
    <source>
        <dbReference type="PIRNR" id="PIRNR017901"/>
    </source>
</evidence>
<evidence type="ECO:0000256" key="3">
    <source>
        <dbReference type="ARBA" id="ARBA00011153"/>
    </source>
</evidence>
<comment type="subunit">
    <text evidence="3">Homodimer or monomer when oxidized or reduced, respectively.</text>
</comment>